<dbReference type="SMART" id="SM01349">
    <property type="entry name" value="TOG"/>
    <property type="match status" value="1"/>
</dbReference>
<dbReference type="AlphaFoldDB" id="F0WSC1"/>
<dbReference type="PANTHER" id="PTHR13371:SF0">
    <property type="entry name" value="CENTROSOMAL PROTEIN OF 104 KDA"/>
    <property type="match status" value="1"/>
</dbReference>
<sequence>MEAAITKLEFTAIGCSGEDPDHVANELNCHTTHCKGFMTPKNCEYPQELILRLNGGSSRVTQIQFLSHQSHIASKIELYWGQGTSNCALEDVLFYRLGYFTLKSNVESNFMARELKMVHIDQEAEYLKFSIHSCYMNERNLYSQVGIMAIYLSGTRGHSDHTRDQLVTQERFLRASGPTLLSANLSSATLTKGKDEASDMQFDAKTSQRIREIQAAKSKAVADEDYDQAKRLKQMEEHLKNIGIQLTRLEVQKKEAVENEDYDLAKRLKNEIVRLEASSSNSNAKEAILPPMNPFPVEVSHSVRSSKDGQPASKGSKVSHRNRIPSPNGQSEVADMDRPLSAKPNGSYNLEPSEDEDDEDVKDTDTSTQNPHFKGIMDAENLPDPEEIPSSLRKESGDLIAILGAYLTRCYYSNVWNHRDAAIRKVTLELDDFIARSGGNTVQLIEVCCTLVQSGIGDRINQVAISAFRLLERVMPHASDLRREQLCRVLGNTAAQLVYKLGITQTKIRDEAAQCLVLLATTENVGVAFVASHLLKRSKKSIAVKMLQGRCQVLLTLLTIHVKTQKLSLIPESEYSFENISAFLEETNCYVHQSRDIRELAKEIMVALYLIVGDDVDSCLKVLRPKQLEEYHAAFRAAKGAKHAEKSPEKPSIKSIKHIPDDQEGEDEHSTENDLTCPFCDHSDTFASEELDHHFWASCPMLTPCKLCGQVIEIATLNDHLLLECERKNNHRECPRCGEAITSKFFEKHVSMEDCLPRPHPKQANRCPLCHEDITPSGKKGWKRHLLEDTCPKNPRT</sequence>
<dbReference type="InterPro" id="IPR034085">
    <property type="entry name" value="TOG"/>
</dbReference>
<evidence type="ECO:0000313" key="3">
    <source>
        <dbReference type="EMBL" id="CCA24241.1"/>
    </source>
</evidence>
<feature type="compositionally biased region" description="Basic and acidic residues" evidence="1">
    <location>
        <begin position="642"/>
        <end position="652"/>
    </location>
</feature>
<evidence type="ECO:0000313" key="4">
    <source>
        <dbReference type="EMBL" id="CCA25878.1"/>
    </source>
</evidence>
<dbReference type="Gene3D" id="1.25.10.10">
    <property type="entry name" value="Leucine-rich Repeat Variant"/>
    <property type="match status" value="1"/>
</dbReference>
<name>F0WSC1_9STRA</name>
<dbReference type="InterPro" id="IPR016024">
    <property type="entry name" value="ARM-type_fold"/>
</dbReference>
<dbReference type="Pfam" id="PF21040">
    <property type="entry name" value="CEP104-like_TOG"/>
    <property type="match status" value="1"/>
</dbReference>
<dbReference type="InterPro" id="IPR048739">
    <property type="entry name" value="CEP104_N"/>
</dbReference>
<dbReference type="InterPro" id="IPR052607">
    <property type="entry name" value="CEP104-like"/>
</dbReference>
<feature type="compositionally biased region" description="Acidic residues" evidence="1">
    <location>
        <begin position="352"/>
        <end position="362"/>
    </location>
</feature>
<dbReference type="Pfam" id="PF21039">
    <property type="entry name" value="CEP104_ZnF"/>
    <property type="match status" value="1"/>
</dbReference>
<dbReference type="Pfam" id="PF02151">
    <property type="entry name" value="UVR"/>
    <property type="match status" value="2"/>
</dbReference>
<dbReference type="HOGENOM" id="CLU_003200_0_0_1"/>
<dbReference type="EMBL" id="FR824374">
    <property type="protein sequence ID" value="CCA25878.1"/>
    <property type="molecule type" value="Genomic_DNA"/>
</dbReference>
<protein>
    <submittedName>
        <fullName evidence="3">Uncharacterized protein AlNc14C229G9261</fullName>
    </submittedName>
    <submittedName>
        <fullName evidence="4">Uncharacterized protein AlNc14C329G10665</fullName>
    </submittedName>
</protein>
<evidence type="ECO:0000256" key="1">
    <source>
        <dbReference type="SAM" id="MobiDB-lite"/>
    </source>
</evidence>
<proteinExistence type="predicted"/>
<evidence type="ECO:0000259" key="2">
    <source>
        <dbReference type="SMART" id="SM01349"/>
    </source>
</evidence>
<organism evidence="3">
    <name type="scientific">Albugo laibachii Nc14</name>
    <dbReference type="NCBI Taxonomy" id="890382"/>
    <lineage>
        <taxon>Eukaryota</taxon>
        <taxon>Sar</taxon>
        <taxon>Stramenopiles</taxon>
        <taxon>Oomycota</taxon>
        <taxon>Peronosporomycetes</taxon>
        <taxon>Albuginales</taxon>
        <taxon>Albuginaceae</taxon>
        <taxon>Albugo</taxon>
    </lineage>
</organism>
<dbReference type="EMBL" id="FR824274">
    <property type="protein sequence ID" value="CCA24241.1"/>
    <property type="molecule type" value="Genomic_DNA"/>
</dbReference>
<accession>F0WSC1</accession>
<dbReference type="InterPro" id="IPR048738">
    <property type="entry name" value="CEP104_Znf"/>
</dbReference>
<dbReference type="InterPro" id="IPR011989">
    <property type="entry name" value="ARM-like"/>
</dbReference>
<dbReference type="PANTHER" id="PTHR13371">
    <property type="entry name" value="GLYCINE-, GLUTAMATE-, THIENYLCYCLOHEXYLPIPERIDINE-BINDING PROTEIN"/>
    <property type="match status" value="1"/>
</dbReference>
<dbReference type="GO" id="GO:0005929">
    <property type="term" value="C:cilium"/>
    <property type="evidence" value="ECO:0007669"/>
    <property type="project" value="TreeGrafter"/>
</dbReference>
<feature type="region of interest" description="Disordered" evidence="1">
    <location>
        <begin position="639"/>
        <end position="670"/>
    </location>
</feature>
<dbReference type="InterPro" id="IPR001943">
    <property type="entry name" value="UVR_dom"/>
</dbReference>
<reference evidence="3" key="2">
    <citation type="submission" date="2011-02" db="EMBL/GenBank/DDBJ databases">
        <authorList>
            <person name="MacLean D."/>
        </authorList>
    </citation>
    <scope>NUCLEOTIDE SEQUENCE</scope>
</reference>
<feature type="domain" description="TOG" evidence="2">
    <location>
        <begin position="398"/>
        <end position="644"/>
    </location>
</feature>
<reference evidence="3" key="1">
    <citation type="journal article" date="2011" name="PLoS Biol.">
        <title>Gene gain and loss during evolution of obligate parasitism in the white rust pathogen of Arabidopsis thaliana.</title>
        <authorList>
            <person name="Kemen E."/>
            <person name="Gardiner A."/>
            <person name="Schultz-Larsen T."/>
            <person name="Kemen A.C."/>
            <person name="Balmuth A.L."/>
            <person name="Robert-Seilaniantz A."/>
            <person name="Bailey K."/>
            <person name="Holub E."/>
            <person name="Studholme D.J."/>
            <person name="Maclean D."/>
            <person name="Jones J.D."/>
        </authorList>
    </citation>
    <scope>NUCLEOTIDE SEQUENCE</scope>
</reference>
<feature type="region of interest" description="Disordered" evidence="1">
    <location>
        <begin position="277"/>
        <end position="383"/>
    </location>
</feature>
<gene>
    <name evidence="3" type="primary">AlNc14C229G9261</name>
    <name evidence="4" type="synonym">AlNc14C329G10665</name>
    <name evidence="3" type="ORF">ALNC14_103850</name>
    <name evidence="4" type="ORF">ALNC14_120220</name>
</gene>
<dbReference type="Pfam" id="PF21038">
    <property type="entry name" value="CEP104_N"/>
    <property type="match status" value="1"/>
</dbReference>
<dbReference type="SUPFAM" id="SSF48371">
    <property type="entry name" value="ARM repeat"/>
    <property type="match status" value="1"/>
</dbReference>